<dbReference type="PIRSF" id="PIRSF009120">
    <property type="entry name" value="UCP009120_prtse"/>
    <property type="match status" value="1"/>
</dbReference>
<dbReference type="Proteomes" id="UP000076400">
    <property type="component" value="Unassembled WGS sequence"/>
</dbReference>
<sequence>MTYCLGIAIEEGLIALSDGRITSGTEVTHAKKQMLLGPPGAQFVIMTSGLRSLRDKTLAYLKRAMMSEQDEGYRSMLDAVAGYAACLRRVAEEDREALETSQLSFNLHAIICGQLTQDREPEMFLVYPEGNWIGLEQRTPCFSIGATGYGKPILDRALTFDKPMRTALNLAYLSFDSTRFSASSVGFPVDISIYLRRDKIWRAARYDYDDVREQREWWNNNLTDLASRLPDGPWLSDLLAEGAGGGPRFSLVRDD</sequence>
<dbReference type="InterPro" id="IPR029055">
    <property type="entry name" value="Ntn_hydrolases_N"/>
</dbReference>
<dbReference type="AlphaFoldDB" id="A0A154VSF9"/>
<dbReference type="SUPFAM" id="SSF56235">
    <property type="entry name" value="N-terminal nucleophile aminohydrolases (Ntn hydrolases)"/>
    <property type="match status" value="1"/>
</dbReference>
<dbReference type="Gene3D" id="3.60.20.10">
    <property type="entry name" value="Glutamine Phosphoribosylpyrophosphate, subunit 1, domain 1"/>
    <property type="match status" value="1"/>
</dbReference>
<reference evidence="1 2" key="1">
    <citation type="submission" date="2015-12" db="EMBL/GenBank/DDBJ databases">
        <title>Genome sequence of Oceanibaculum pacificum MCCC 1A02656.</title>
        <authorList>
            <person name="Lu L."/>
            <person name="Lai Q."/>
            <person name="Shao Z."/>
            <person name="Qian P."/>
        </authorList>
    </citation>
    <scope>NUCLEOTIDE SEQUENCE [LARGE SCALE GENOMIC DNA]</scope>
    <source>
        <strain evidence="1 2">MCCC 1A02656</strain>
    </source>
</reference>
<dbReference type="InterPro" id="IPR016545">
    <property type="entry name" value="UCP009120_prtse"/>
</dbReference>
<keyword evidence="2" id="KW-1185">Reference proteome</keyword>
<protein>
    <submittedName>
        <fullName evidence="1">Peptidase</fullName>
    </submittedName>
</protein>
<evidence type="ECO:0000313" key="1">
    <source>
        <dbReference type="EMBL" id="KZD04277.1"/>
    </source>
</evidence>
<evidence type="ECO:0000313" key="2">
    <source>
        <dbReference type="Proteomes" id="UP000076400"/>
    </source>
</evidence>
<dbReference type="EMBL" id="LPXN01000136">
    <property type="protein sequence ID" value="KZD04277.1"/>
    <property type="molecule type" value="Genomic_DNA"/>
</dbReference>
<proteinExistence type="predicted"/>
<accession>A0A154VSF9</accession>
<dbReference type="RefSeq" id="WP_067558483.1">
    <property type="nucleotide sequence ID" value="NZ_LPXN01000136.1"/>
</dbReference>
<dbReference type="STRING" id="580166.AUP43_12295"/>
<organism evidence="1 2">
    <name type="scientific">Oceanibaculum pacificum</name>
    <dbReference type="NCBI Taxonomy" id="580166"/>
    <lineage>
        <taxon>Bacteria</taxon>
        <taxon>Pseudomonadati</taxon>
        <taxon>Pseudomonadota</taxon>
        <taxon>Alphaproteobacteria</taxon>
        <taxon>Rhodospirillales</taxon>
        <taxon>Oceanibaculaceae</taxon>
        <taxon>Oceanibaculum</taxon>
    </lineage>
</organism>
<gene>
    <name evidence="1" type="ORF">AUP43_12295</name>
</gene>
<name>A0A154VSF9_9PROT</name>
<dbReference type="OrthoDB" id="9786336at2"/>
<comment type="caution">
    <text evidence="1">The sequence shown here is derived from an EMBL/GenBank/DDBJ whole genome shotgun (WGS) entry which is preliminary data.</text>
</comment>